<proteinExistence type="predicted"/>
<feature type="region of interest" description="Disordered" evidence="1">
    <location>
        <begin position="76"/>
        <end position="95"/>
    </location>
</feature>
<dbReference type="AlphaFoldDB" id="A0A7J7CVF1"/>
<protein>
    <submittedName>
        <fullName evidence="2">Uncharacterized protein</fullName>
    </submittedName>
</protein>
<name>A0A7J7CVF1_TRIWF</name>
<evidence type="ECO:0000313" key="2">
    <source>
        <dbReference type="EMBL" id="KAF5738080.1"/>
    </source>
</evidence>
<evidence type="ECO:0000313" key="3">
    <source>
        <dbReference type="Proteomes" id="UP000593562"/>
    </source>
</evidence>
<keyword evidence="3" id="KW-1185">Reference proteome</keyword>
<comment type="caution">
    <text evidence="2">The sequence shown here is derived from an EMBL/GenBank/DDBJ whole genome shotgun (WGS) entry which is preliminary data.</text>
</comment>
<dbReference type="EMBL" id="JAAARO010000013">
    <property type="protein sequence ID" value="KAF5738080.1"/>
    <property type="molecule type" value="Genomic_DNA"/>
</dbReference>
<dbReference type="Proteomes" id="UP000593562">
    <property type="component" value="Unassembled WGS sequence"/>
</dbReference>
<feature type="region of interest" description="Disordered" evidence="1">
    <location>
        <begin position="1"/>
        <end position="27"/>
    </location>
</feature>
<organism evidence="2 3">
    <name type="scientific">Tripterygium wilfordii</name>
    <name type="common">Thunder God vine</name>
    <dbReference type="NCBI Taxonomy" id="458696"/>
    <lineage>
        <taxon>Eukaryota</taxon>
        <taxon>Viridiplantae</taxon>
        <taxon>Streptophyta</taxon>
        <taxon>Embryophyta</taxon>
        <taxon>Tracheophyta</taxon>
        <taxon>Spermatophyta</taxon>
        <taxon>Magnoliopsida</taxon>
        <taxon>eudicotyledons</taxon>
        <taxon>Gunneridae</taxon>
        <taxon>Pentapetalae</taxon>
        <taxon>rosids</taxon>
        <taxon>fabids</taxon>
        <taxon>Celastrales</taxon>
        <taxon>Celastraceae</taxon>
        <taxon>Tripterygium</taxon>
    </lineage>
</organism>
<dbReference type="InParanoid" id="A0A7J7CVF1"/>
<gene>
    <name evidence="2" type="ORF">HS088_TW13G00975</name>
</gene>
<reference evidence="2 3" key="1">
    <citation type="journal article" date="2020" name="Nat. Commun.">
        <title>Genome of Tripterygium wilfordii and identification of cytochrome P450 involved in triptolide biosynthesis.</title>
        <authorList>
            <person name="Tu L."/>
            <person name="Su P."/>
            <person name="Zhang Z."/>
            <person name="Gao L."/>
            <person name="Wang J."/>
            <person name="Hu T."/>
            <person name="Zhou J."/>
            <person name="Zhang Y."/>
            <person name="Zhao Y."/>
            <person name="Liu Y."/>
            <person name="Song Y."/>
            <person name="Tong Y."/>
            <person name="Lu Y."/>
            <person name="Yang J."/>
            <person name="Xu C."/>
            <person name="Jia M."/>
            <person name="Peters R.J."/>
            <person name="Huang L."/>
            <person name="Gao W."/>
        </authorList>
    </citation>
    <scope>NUCLEOTIDE SEQUENCE [LARGE SCALE GENOMIC DNA]</scope>
    <source>
        <strain evidence="3">cv. XIE 37</strain>
        <tissue evidence="2">Leaf</tissue>
    </source>
</reference>
<accession>A0A7J7CVF1</accession>
<sequence length="95" mass="11079">MMMRYRRWPLQNSSRGGGGGGSSSRRGFRINSKRFWVRGRFMSLSRWKIWYGQALKKIIRICNKRSGRTRLVVDRPECHSSSHGLGSSRKDFNPC</sequence>
<evidence type="ECO:0000256" key="1">
    <source>
        <dbReference type="SAM" id="MobiDB-lite"/>
    </source>
</evidence>